<name>A0AAD5IHP6_ACENE</name>
<evidence type="ECO:0000313" key="2">
    <source>
        <dbReference type="Proteomes" id="UP001064489"/>
    </source>
</evidence>
<dbReference type="PANTHER" id="PTHR14659:SF1">
    <property type="entry name" value="ALPHA- AND GAMMA-ADAPTIN-BINDING PROTEIN P34"/>
    <property type="match status" value="1"/>
</dbReference>
<dbReference type="Proteomes" id="UP001064489">
    <property type="component" value="Chromosome 10"/>
</dbReference>
<dbReference type="PANTHER" id="PTHR14659">
    <property type="entry name" value="ALPHA- AND GAMMA-ADAPTIN-BINDING PROTEIN P34"/>
    <property type="match status" value="1"/>
</dbReference>
<dbReference type="AlphaFoldDB" id="A0AAD5IHP6"/>
<dbReference type="Gene3D" id="3.40.50.11960">
    <property type="match status" value="1"/>
</dbReference>
<dbReference type="EMBL" id="JAJSOW010000105">
    <property type="protein sequence ID" value="KAI9164999.1"/>
    <property type="molecule type" value="Genomic_DNA"/>
</dbReference>
<dbReference type="SUPFAM" id="SSF52540">
    <property type="entry name" value="P-loop containing nucleoside triphosphate hydrolases"/>
    <property type="match status" value="1"/>
</dbReference>
<gene>
    <name evidence="1" type="ORF">LWI28_005837</name>
</gene>
<dbReference type="InterPro" id="IPR019341">
    <property type="entry name" value="Alpha/Gamma-adaptin-bd_p34"/>
</dbReference>
<proteinExistence type="predicted"/>
<comment type="caution">
    <text evidence="1">The sequence shown here is derived from an EMBL/GenBank/DDBJ whole genome shotgun (WGS) entry which is preliminary data.</text>
</comment>
<evidence type="ECO:0000313" key="1">
    <source>
        <dbReference type="EMBL" id="KAI9164999.1"/>
    </source>
</evidence>
<sequence>MEVGTESFFHRDLDWMLREGFDFKSKKMETKIQTSLEDRPGVLIVGSSNVGKRTLISRLISVDFEDASESDSSSQVLVHGWIINTKYYTADVSLWIGHLHEGFSVGTLPVLDCLDALVMVFDLNDSLLEILVQISLNMEFPNLKEAVYWVMKSRLVRSGGRVWNGALNITLNTLKLALPMLISTNVYRSLWCSFRPYVAWNDPKIW</sequence>
<reference evidence="1" key="1">
    <citation type="journal article" date="2022" name="Plant J.">
        <title>Strategies of tolerance reflected in two North American maple genomes.</title>
        <authorList>
            <person name="McEvoy S.L."/>
            <person name="Sezen U.U."/>
            <person name="Trouern-Trend A."/>
            <person name="McMahon S.M."/>
            <person name="Schaberg P.G."/>
            <person name="Yang J."/>
            <person name="Wegrzyn J.L."/>
            <person name="Swenson N.G."/>
        </authorList>
    </citation>
    <scope>NUCLEOTIDE SEQUENCE</scope>
    <source>
        <strain evidence="1">91603</strain>
    </source>
</reference>
<dbReference type="InterPro" id="IPR027417">
    <property type="entry name" value="P-loop_NTPase"/>
</dbReference>
<protein>
    <submittedName>
        <fullName evidence="1">Uncharacterized protein</fullName>
    </submittedName>
</protein>
<accession>A0AAD5IHP6</accession>
<keyword evidence="2" id="KW-1185">Reference proteome</keyword>
<organism evidence="1 2">
    <name type="scientific">Acer negundo</name>
    <name type="common">Box elder</name>
    <dbReference type="NCBI Taxonomy" id="4023"/>
    <lineage>
        <taxon>Eukaryota</taxon>
        <taxon>Viridiplantae</taxon>
        <taxon>Streptophyta</taxon>
        <taxon>Embryophyta</taxon>
        <taxon>Tracheophyta</taxon>
        <taxon>Spermatophyta</taxon>
        <taxon>Magnoliopsida</taxon>
        <taxon>eudicotyledons</taxon>
        <taxon>Gunneridae</taxon>
        <taxon>Pentapetalae</taxon>
        <taxon>rosids</taxon>
        <taxon>malvids</taxon>
        <taxon>Sapindales</taxon>
        <taxon>Sapindaceae</taxon>
        <taxon>Hippocastanoideae</taxon>
        <taxon>Acereae</taxon>
        <taxon>Acer</taxon>
    </lineage>
</organism>
<reference evidence="1" key="2">
    <citation type="submission" date="2023-02" db="EMBL/GenBank/DDBJ databases">
        <authorList>
            <person name="Swenson N.G."/>
            <person name="Wegrzyn J.L."/>
            <person name="Mcevoy S.L."/>
        </authorList>
    </citation>
    <scope>NUCLEOTIDE SEQUENCE</scope>
    <source>
        <strain evidence="1">91603</strain>
        <tissue evidence="1">Leaf</tissue>
    </source>
</reference>